<dbReference type="SUPFAM" id="SSF48498">
    <property type="entry name" value="Tetracyclin repressor-like, C-terminal domain"/>
    <property type="match status" value="1"/>
</dbReference>
<name>A0A161WPC7_9NOCA</name>
<dbReference type="InterPro" id="IPR011075">
    <property type="entry name" value="TetR_C"/>
</dbReference>
<dbReference type="GO" id="GO:0000976">
    <property type="term" value="F:transcription cis-regulatory region binding"/>
    <property type="evidence" value="ECO:0007669"/>
    <property type="project" value="TreeGrafter"/>
</dbReference>
<dbReference type="AlphaFoldDB" id="A0A161WPC7"/>
<dbReference type="Gene3D" id="1.10.10.60">
    <property type="entry name" value="Homeodomain-like"/>
    <property type="match status" value="1"/>
</dbReference>
<evidence type="ECO:0000256" key="5">
    <source>
        <dbReference type="SAM" id="MobiDB-lite"/>
    </source>
</evidence>
<evidence type="ECO:0000313" key="7">
    <source>
        <dbReference type="EMBL" id="KZM75005.1"/>
    </source>
</evidence>
<dbReference type="InterPro" id="IPR050109">
    <property type="entry name" value="HTH-type_TetR-like_transc_reg"/>
</dbReference>
<feature type="domain" description="HTH tetR-type" evidence="6">
    <location>
        <begin position="26"/>
        <end position="87"/>
    </location>
</feature>
<keyword evidence="3" id="KW-0804">Transcription</keyword>
<feature type="region of interest" description="Disordered" evidence="5">
    <location>
        <begin position="1"/>
        <end position="24"/>
    </location>
</feature>
<protein>
    <recommendedName>
        <fullName evidence="6">HTH tetR-type domain-containing protein</fullName>
    </recommendedName>
</protein>
<dbReference type="InterPro" id="IPR001647">
    <property type="entry name" value="HTH_TetR"/>
</dbReference>
<proteinExistence type="predicted"/>
<accession>A0A161WPC7</accession>
<evidence type="ECO:0000256" key="3">
    <source>
        <dbReference type="ARBA" id="ARBA00023163"/>
    </source>
</evidence>
<reference evidence="7 8" key="1">
    <citation type="submission" date="2016-04" db="EMBL/GenBank/DDBJ databases">
        <authorList>
            <person name="Evans L.H."/>
            <person name="Alamgir A."/>
            <person name="Owens N."/>
            <person name="Weber N.D."/>
            <person name="Virtaneva K."/>
            <person name="Barbian K."/>
            <person name="Babar A."/>
            <person name="Rosenke K."/>
        </authorList>
    </citation>
    <scope>NUCLEOTIDE SEQUENCE [LARGE SCALE GENOMIC DNA]</scope>
    <source>
        <strain evidence="7 8">IFM 0406</strain>
    </source>
</reference>
<gene>
    <name evidence="7" type="ORF">AWN90_23685</name>
</gene>
<dbReference type="PROSITE" id="PS50977">
    <property type="entry name" value="HTH_TETR_2"/>
    <property type="match status" value="1"/>
</dbReference>
<dbReference type="Pfam" id="PF00440">
    <property type="entry name" value="TetR_N"/>
    <property type="match status" value="1"/>
</dbReference>
<keyword evidence="2 4" id="KW-0238">DNA-binding</keyword>
<dbReference type="GO" id="GO:0003700">
    <property type="term" value="F:DNA-binding transcription factor activity"/>
    <property type="evidence" value="ECO:0007669"/>
    <property type="project" value="TreeGrafter"/>
</dbReference>
<dbReference type="InterPro" id="IPR036271">
    <property type="entry name" value="Tet_transcr_reg_TetR-rel_C_sf"/>
</dbReference>
<dbReference type="PANTHER" id="PTHR30055:SF148">
    <property type="entry name" value="TETR-FAMILY TRANSCRIPTIONAL REGULATOR"/>
    <property type="match status" value="1"/>
</dbReference>
<feature type="compositionally biased region" description="Polar residues" evidence="5">
    <location>
        <begin position="7"/>
        <end position="20"/>
    </location>
</feature>
<evidence type="ECO:0000313" key="8">
    <source>
        <dbReference type="Proteomes" id="UP000076512"/>
    </source>
</evidence>
<organism evidence="7 8">
    <name type="scientific">Nocardia terpenica</name>
    <dbReference type="NCBI Taxonomy" id="455432"/>
    <lineage>
        <taxon>Bacteria</taxon>
        <taxon>Bacillati</taxon>
        <taxon>Actinomycetota</taxon>
        <taxon>Actinomycetes</taxon>
        <taxon>Mycobacteriales</taxon>
        <taxon>Nocardiaceae</taxon>
        <taxon>Nocardia</taxon>
    </lineage>
</organism>
<keyword evidence="1" id="KW-0805">Transcription regulation</keyword>
<comment type="caution">
    <text evidence="7">The sequence shown here is derived from an EMBL/GenBank/DDBJ whole genome shotgun (WGS) entry which is preliminary data.</text>
</comment>
<keyword evidence="8" id="KW-1185">Reference proteome</keyword>
<evidence type="ECO:0000256" key="2">
    <source>
        <dbReference type="ARBA" id="ARBA00023125"/>
    </source>
</evidence>
<dbReference type="Pfam" id="PF16859">
    <property type="entry name" value="TetR_C_11"/>
    <property type="match status" value="1"/>
</dbReference>
<evidence type="ECO:0000259" key="6">
    <source>
        <dbReference type="PROSITE" id="PS50977"/>
    </source>
</evidence>
<dbReference type="SUPFAM" id="SSF46689">
    <property type="entry name" value="Homeodomain-like"/>
    <property type="match status" value="1"/>
</dbReference>
<dbReference type="STRING" id="455432.AWN90_23685"/>
<dbReference type="EMBL" id="LWGR01000004">
    <property type="protein sequence ID" value="KZM75005.1"/>
    <property type="molecule type" value="Genomic_DNA"/>
</dbReference>
<feature type="DNA-binding region" description="H-T-H motif" evidence="4">
    <location>
        <begin position="50"/>
        <end position="69"/>
    </location>
</feature>
<dbReference type="Gene3D" id="1.10.357.10">
    <property type="entry name" value="Tetracycline Repressor, domain 2"/>
    <property type="match status" value="1"/>
</dbReference>
<dbReference type="InterPro" id="IPR009057">
    <property type="entry name" value="Homeodomain-like_sf"/>
</dbReference>
<evidence type="ECO:0000256" key="4">
    <source>
        <dbReference type="PROSITE-ProRule" id="PRU00335"/>
    </source>
</evidence>
<dbReference type="Proteomes" id="UP000076512">
    <property type="component" value="Unassembled WGS sequence"/>
</dbReference>
<sequence length="210" mass="23071">MLRISRQEANQVNRNPSTTLGRPRDADADRVIIEAVLDLIAEGVTLSDLSFVAVAARARVGRNTVYRRWPTKQSLLLDTLAAIARPLPRLGNEIRDDLVALVKITAERSQHPRDGRLLQALLAERHAFPELSQAYENTVVRPRRQALIDTVHRGIATGELRADLDSAWATTVLISPALWPPSGTDTHITSAADLAEKVVDLVLIGLCATR</sequence>
<dbReference type="PANTHER" id="PTHR30055">
    <property type="entry name" value="HTH-TYPE TRANSCRIPTIONAL REGULATOR RUTR"/>
    <property type="match status" value="1"/>
</dbReference>
<evidence type="ECO:0000256" key="1">
    <source>
        <dbReference type="ARBA" id="ARBA00023015"/>
    </source>
</evidence>